<dbReference type="Proteomes" id="UP001083770">
    <property type="component" value="Unassembled WGS sequence"/>
</dbReference>
<dbReference type="GO" id="GO:0016757">
    <property type="term" value="F:glycosyltransferase activity"/>
    <property type="evidence" value="ECO:0007669"/>
    <property type="project" value="UniProtKB-KW"/>
</dbReference>
<dbReference type="InterPro" id="IPR001296">
    <property type="entry name" value="Glyco_trans_1"/>
</dbReference>
<comment type="caution">
    <text evidence="3">The sequence shown here is derived from an EMBL/GenBank/DDBJ whole genome shotgun (WGS) entry which is preliminary data.</text>
</comment>
<keyword evidence="3" id="KW-0808">Transferase</keyword>
<dbReference type="Pfam" id="PF13579">
    <property type="entry name" value="Glyco_trans_4_4"/>
    <property type="match status" value="1"/>
</dbReference>
<evidence type="ECO:0000259" key="1">
    <source>
        <dbReference type="Pfam" id="PF00534"/>
    </source>
</evidence>
<dbReference type="SUPFAM" id="SSF53756">
    <property type="entry name" value="UDP-Glycosyltransferase/glycogen phosphorylase"/>
    <property type="match status" value="1"/>
</dbReference>
<keyword evidence="4" id="KW-1185">Reference proteome</keyword>
<evidence type="ECO:0000259" key="2">
    <source>
        <dbReference type="Pfam" id="PF13579"/>
    </source>
</evidence>
<proteinExistence type="predicted"/>
<dbReference type="PANTHER" id="PTHR45947:SF3">
    <property type="entry name" value="SULFOQUINOVOSYL TRANSFERASE SQD2"/>
    <property type="match status" value="1"/>
</dbReference>
<protein>
    <submittedName>
        <fullName evidence="3">Glycosyltransferase</fullName>
        <ecNumber evidence="3">2.4.-.-</ecNumber>
    </submittedName>
</protein>
<feature type="domain" description="Glycosyl transferase family 1" evidence="1">
    <location>
        <begin position="181"/>
        <end position="344"/>
    </location>
</feature>
<accession>A0ABT4LS69</accession>
<dbReference type="InterPro" id="IPR028098">
    <property type="entry name" value="Glyco_trans_4-like_N"/>
</dbReference>
<organism evidence="3 4">
    <name type="scientific">Henriciella marina</name>
    <dbReference type="NCBI Taxonomy" id="453851"/>
    <lineage>
        <taxon>Bacteria</taxon>
        <taxon>Pseudomonadati</taxon>
        <taxon>Pseudomonadota</taxon>
        <taxon>Alphaproteobacteria</taxon>
        <taxon>Hyphomonadales</taxon>
        <taxon>Hyphomonadaceae</taxon>
        <taxon>Henriciella</taxon>
    </lineage>
</organism>
<evidence type="ECO:0000313" key="4">
    <source>
        <dbReference type="Proteomes" id="UP001083770"/>
    </source>
</evidence>
<reference evidence="3" key="1">
    <citation type="submission" date="2022-12" db="EMBL/GenBank/DDBJ databases">
        <title>Bacterial isolates from different developmental stages of Nematostella vectensis.</title>
        <authorList>
            <person name="Fraune S."/>
        </authorList>
    </citation>
    <scope>NUCLEOTIDE SEQUENCE</scope>
    <source>
        <strain evidence="3">G21632-S1</strain>
    </source>
</reference>
<keyword evidence="3" id="KW-0328">Glycosyltransferase</keyword>
<dbReference type="EMBL" id="JAPWGW010000001">
    <property type="protein sequence ID" value="MCZ4297166.1"/>
    <property type="molecule type" value="Genomic_DNA"/>
</dbReference>
<dbReference type="PANTHER" id="PTHR45947">
    <property type="entry name" value="SULFOQUINOVOSYL TRANSFERASE SQD2"/>
    <property type="match status" value="1"/>
</dbReference>
<evidence type="ECO:0000313" key="3">
    <source>
        <dbReference type="EMBL" id="MCZ4297166.1"/>
    </source>
</evidence>
<sequence length="379" mass="41067">MSTQRRVLAYCDKLFTPSESFIPRGYSAFSKLKPVYIGHELKGPVPEGAEVIELGPLHGAGGEAAYKQLGTISAKLQNAIEEVEPVAIHASFGKSGAYALPLAERLNLPLAVTYYGGDATKTTNTKDSFVRVYNRRRAKLWREADLILPCSQFIHDELAGKGAPTDKMLVHHNTADPSRFEPGEKKDLLVFAGRWTEKKGIDTLIAALARLGDELDGWTIRLIGDGDLKEELVAKLQEAGVKAELPGWVPADEMPKHWAEARIAVVPSKRAKSGDAEGLPLVCIEAMLSGCALAATRHAGIPECVKEGETGYLVDEGDDAALADRLARMLSDRARTARMGEAGRALAMESFNLQTQSRKLESYLIDLAVKAGTMKASDV</sequence>
<feature type="domain" description="Glycosyltransferase subfamily 4-like N-terminal" evidence="2">
    <location>
        <begin position="47"/>
        <end position="173"/>
    </location>
</feature>
<dbReference type="Pfam" id="PF00534">
    <property type="entry name" value="Glycos_transf_1"/>
    <property type="match status" value="1"/>
</dbReference>
<dbReference type="Gene3D" id="3.40.50.2000">
    <property type="entry name" value="Glycogen Phosphorylase B"/>
    <property type="match status" value="2"/>
</dbReference>
<gene>
    <name evidence="3" type="ORF">O4G74_03745</name>
</gene>
<dbReference type="RefSeq" id="WP_269401322.1">
    <property type="nucleotide sequence ID" value="NZ_JAPWGW010000001.1"/>
</dbReference>
<name>A0ABT4LS69_9PROT</name>
<dbReference type="InterPro" id="IPR050194">
    <property type="entry name" value="Glycosyltransferase_grp1"/>
</dbReference>
<dbReference type="EC" id="2.4.-.-" evidence="3"/>